<evidence type="ECO:0000313" key="3">
    <source>
        <dbReference type="Proteomes" id="UP000516422"/>
    </source>
</evidence>
<keyword evidence="1" id="KW-0812">Transmembrane</keyword>
<gene>
    <name evidence="2" type="ORF">HEP81_05247</name>
</gene>
<keyword evidence="1" id="KW-1133">Transmembrane helix</keyword>
<dbReference type="Proteomes" id="UP000516422">
    <property type="component" value="Chromosome"/>
</dbReference>
<protein>
    <submittedName>
        <fullName evidence="2">Uncharacterized protein</fullName>
    </submittedName>
</protein>
<proteinExistence type="predicted"/>
<dbReference type="KEGG" id="sgf:HEP81_05247"/>
<keyword evidence="1" id="KW-0472">Membrane</keyword>
<dbReference type="AlphaFoldDB" id="A0A7H1Q5C3"/>
<feature type="transmembrane region" description="Helical" evidence="1">
    <location>
        <begin position="57"/>
        <end position="75"/>
    </location>
</feature>
<organism evidence="2 3">
    <name type="scientific">Streptomyces griseofuscus</name>
    <dbReference type="NCBI Taxonomy" id="146922"/>
    <lineage>
        <taxon>Bacteria</taxon>
        <taxon>Bacillati</taxon>
        <taxon>Actinomycetota</taxon>
        <taxon>Actinomycetes</taxon>
        <taxon>Kitasatosporales</taxon>
        <taxon>Streptomycetaceae</taxon>
        <taxon>Streptomyces</taxon>
    </lineage>
</organism>
<reference evidence="2 3" key="1">
    <citation type="submission" date="2020-04" db="EMBL/GenBank/DDBJ databases">
        <title>Characterization and engineering of Streptomyces griseofuscus DSM40191 as a potential heterologous host for expression of BGCs.</title>
        <authorList>
            <person name="Gren T."/>
            <person name="Whitford C.M."/>
            <person name="Mohite O.S."/>
            <person name="Joergensen T.S."/>
            <person name="Nielsen J.B."/>
            <person name="Lee S.Y."/>
            <person name="Weber T."/>
        </authorList>
    </citation>
    <scope>NUCLEOTIDE SEQUENCE [LARGE SCALE GENOMIC DNA]</scope>
    <source>
        <strain evidence="2 3">DSM 40191</strain>
    </source>
</reference>
<evidence type="ECO:0000313" key="2">
    <source>
        <dbReference type="EMBL" id="QNT95503.1"/>
    </source>
</evidence>
<accession>A0A7H1Q5C3</accession>
<sequence length="207" mass="20656">MNAYVPTTRQIRTAVRRVRTRPTGLPFVGAPSDHPTRHVRRAQQEGKRIPMRAKRTATGAALAAGALAVTGLALAPSAAAVTPQSATITASCGIFGGGPATLTATQSGTSATLSLTSTAISAPVTVAADSITSTLTMAKAGGGSVVFSGTKNPVMNPGDPVSVGPLSGTVASGYRLDAYGGSLKMVIFGITVTCTASGPQSPGPFVF</sequence>
<dbReference type="EMBL" id="CP051006">
    <property type="protein sequence ID" value="QNT95503.1"/>
    <property type="molecule type" value="Genomic_DNA"/>
</dbReference>
<evidence type="ECO:0000256" key="1">
    <source>
        <dbReference type="SAM" id="Phobius"/>
    </source>
</evidence>
<name>A0A7H1Q5C3_9ACTN</name>